<keyword evidence="2" id="KW-0812">Transmembrane</keyword>
<keyword evidence="4" id="KW-1185">Reference proteome</keyword>
<evidence type="ECO:0000256" key="1">
    <source>
        <dbReference type="SAM" id="MobiDB-lite"/>
    </source>
</evidence>
<dbReference type="Proteomes" id="UP000013827">
    <property type="component" value="Unassembled WGS sequence"/>
</dbReference>
<organism evidence="3 4">
    <name type="scientific">Emiliania huxleyi (strain CCMP1516)</name>
    <dbReference type="NCBI Taxonomy" id="280463"/>
    <lineage>
        <taxon>Eukaryota</taxon>
        <taxon>Haptista</taxon>
        <taxon>Haptophyta</taxon>
        <taxon>Prymnesiophyceae</taxon>
        <taxon>Isochrysidales</taxon>
        <taxon>Noelaerhabdaceae</taxon>
        <taxon>Emiliania</taxon>
    </lineage>
</organism>
<evidence type="ECO:0000313" key="3">
    <source>
        <dbReference type="EnsemblProtists" id="EOD04449"/>
    </source>
</evidence>
<sequence length="490" mass="53825">MARCASSASAVQSCTDSRHQAGKVGQSEGLSRAELEVKLLKAVSHPHLLPLLGYCLSPDGICLLSPLMRGGSLEARLRISDPDRAAQLPGGWAWRRRTATPLASPSLLVCLTNRTEVQLTDRCEEEFDELWTNIDASQIADAAAGWTELSARAVRGMRTSGDAQARIQGNMLLAFNTLMPRLDRVYASRSAAAPDGFEERIGVVGRPLIGYRKRLMDNADDEGHTPQQERSDRAAKHRKHSMILYRKGASLRVLVRFSGSVLPSAALVATYSAVVAVLLQIYVPEKSLDKIFDDPYPFQPVAHIVGVAIVFATNVAYLRYWESCSSVTYMSARWGDAVATALSFDELRRGGEPADPVERRAAWRERRLSQASILHLASLLHGLALLYLRRDSQGDVASLMHADSADYPDADAAKIEDIPFPWPYAQVIAFLLCVFASVHVARWSLADGADADRMTQLLQSWAFLPAAVAFFSVLAHTGMWNTARILEDPL</sequence>
<evidence type="ECO:0000256" key="2">
    <source>
        <dbReference type="SAM" id="Phobius"/>
    </source>
</evidence>
<dbReference type="EnsemblProtists" id="EOD04449">
    <property type="protein sequence ID" value="EOD04449"/>
    <property type="gene ID" value="EMIHUDRAFT_121623"/>
</dbReference>
<name>A0A0D3HZL4_EMIH1</name>
<dbReference type="SUPFAM" id="SSF56112">
    <property type="entry name" value="Protein kinase-like (PK-like)"/>
    <property type="match status" value="1"/>
</dbReference>
<keyword evidence="2" id="KW-0472">Membrane</keyword>
<feature type="region of interest" description="Disordered" evidence="1">
    <location>
        <begin position="217"/>
        <end position="237"/>
    </location>
</feature>
<evidence type="ECO:0008006" key="5">
    <source>
        <dbReference type="Google" id="ProtNLM"/>
    </source>
</evidence>
<dbReference type="RefSeq" id="XP_005756878.1">
    <property type="nucleotide sequence ID" value="XM_005756821.1"/>
</dbReference>
<dbReference type="PaxDb" id="2903-EOD04449"/>
<feature type="transmembrane region" description="Helical" evidence="2">
    <location>
        <begin position="457"/>
        <end position="480"/>
    </location>
</feature>
<dbReference type="HOGENOM" id="CLU_557364_0_0_1"/>
<dbReference type="InterPro" id="IPR011009">
    <property type="entry name" value="Kinase-like_dom_sf"/>
</dbReference>
<keyword evidence="2" id="KW-1133">Transmembrane helix</keyword>
<reference evidence="3" key="2">
    <citation type="submission" date="2024-10" db="UniProtKB">
        <authorList>
            <consortium name="EnsemblProtists"/>
        </authorList>
    </citation>
    <scope>IDENTIFICATION</scope>
</reference>
<evidence type="ECO:0000313" key="4">
    <source>
        <dbReference type="Proteomes" id="UP000013827"/>
    </source>
</evidence>
<feature type="transmembrane region" description="Helical" evidence="2">
    <location>
        <begin position="253"/>
        <end position="281"/>
    </location>
</feature>
<dbReference type="GeneID" id="17250601"/>
<feature type="transmembrane region" description="Helical" evidence="2">
    <location>
        <begin position="368"/>
        <end position="388"/>
    </location>
</feature>
<feature type="transmembrane region" description="Helical" evidence="2">
    <location>
        <begin position="424"/>
        <end position="445"/>
    </location>
</feature>
<dbReference type="Gene3D" id="1.10.510.10">
    <property type="entry name" value="Transferase(Phosphotransferase) domain 1"/>
    <property type="match status" value="1"/>
</dbReference>
<dbReference type="AlphaFoldDB" id="A0A0D3HZL4"/>
<proteinExistence type="predicted"/>
<feature type="transmembrane region" description="Helical" evidence="2">
    <location>
        <begin position="301"/>
        <end position="320"/>
    </location>
</feature>
<reference evidence="4" key="1">
    <citation type="journal article" date="2013" name="Nature">
        <title>Pan genome of the phytoplankton Emiliania underpins its global distribution.</title>
        <authorList>
            <person name="Read B.A."/>
            <person name="Kegel J."/>
            <person name="Klute M.J."/>
            <person name="Kuo A."/>
            <person name="Lefebvre S.C."/>
            <person name="Maumus F."/>
            <person name="Mayer C."/>
            <person name="Miller J."/>
            <person name="Monier A."/>
            <person name="Salamov A."/>
            <person name="Young J."/>
            <person name="Aguilar M."/>
            <person name="Claverie J.M."/>
            <person name="Frickenhaus S."/>
            <person name="Gonzalez K."/>
            <person name="Herman E.K."/>
            <person name="Lin Y.C."/>
            <person name="Napier J."/>
            <person name="Ogata H."/>
            <person name="Sarno A.F."/>
            <person name="Shmutz J."/>
            <person name="Schroeder D."/>
            <person name="de Vargas C."/>
            <person name="Verret F."/>
            <person name="von Dassow P."/>
            <person name="Valentin K."/>
            <person name="Van de Peer Y."/>
            <person name="Wheeler G."/>
            <person name="Dacks J.B."/>
            <person name="Delwiche C.F."/>
            <person name="Dyhrman S.T."/>
            <person name="Glockner G."/>
            <person name="John U."/>
            <person name="Richards T."/>
            <person name="Worden A.Z."/>
            <person name="Zhang X."/>
            <person name="Grigoriev I.V."/>
            <person name="Allen A.E."/>
            <person name="Bidle K."/>
            <person name="Borodovsky M."/>
            <person name="Bowler C."/>
            <person name="Brownlee C."/>
            <person name="Cock J.M."/>
            <person name="Elias M."/>
            <person name="Gladyshev V.N."/>
            <person name="Groth M."/>
            <person name="Guda C."/>
            <person name="Hadaegh A."/>
            <person name="Iglesias-Rodriguez M.D."/>
            <person name="Jenkins J."/>
            <person name="Jones B.M."/>
            <person name="Lawson T."/>
            <person name="Leese F."/>
            <person name="Lindquist E."/>
            <person name="Lobanov A."/>
            <person name="Lomsadze A."/>
            <person name="Malik S.B."/>
            <person name="Marsh M.E."/>
            <person name="Mackinder L."/>
            <person name="Mock T."/>
            <person name="Mueller-Roeber B."/>
            <person name="Pagarete A."/>
            <person name="Parker M."/>
            <person name="Probert I."/>
            <person name="Quesneville H."/>
            <person name="Raines C."/>
            <person name="Rensing S.A."/>
            <person name="Riano-Pachon D.M."/>
            <person name="Richier S."/>
            <person name="Rokitta S."/>
            <person name="Shiraiwa Y."/>
            <person name="Soanes D.M."/>
            <person name="van der Giezen M."/>
            <person name="Wahlund T.M."/>
            <person name="Williams B."/>
            <person name="Wilson W."/>
            <person name="Wolfe G."/>
            <person name="Wurch L.L."/>
        </authorList>
    </citation>
    <scope>NUCLEOTIDE SEQUENCE</scope>
</reference>
<accession>A0A0D3HZL4</accession>
<protein>
    <recommendedName>
        <fullName evidence="5">Protein kinase domain-containing protein</fullName>
    </recommendedName>
</protein>
<dbReference type="GO" id="GO:0005254">
    <property type="term" value="F:chloride channel activity"/>
    <property type="evidence" value="ECO:0007669"/>
    <property type="project" value="InterPro"/>
</dbReference>
<dbReference type="KEGG" id="ehx:EMIHUDRAFT_121623"/>
<feature type="compositionally biased region" description="Basic and acidic residues" evidence="1">
    <location>
        <begin position="217"/>
        <end position="234"/>
    </location>
</feature>